<feature type="domain" description="Xylanolytic transcriptional activator regulatory" evidence="2">
    <location>
        <begin position="170"/>
        <end position="242"/>
    </location>
</feature>
<dbReference type="PANTHER" id="PTHR43374">
    <property type="entry name" value="FLAVIN PRENYLTRANSFERASE"/>
    <property type="match status" value="1"/>
</dbReference>
<evidence type="ECO:0000259" key="2">
    <source>
        <dbReference type="SMART" id="SM00906"/>
    </source>
</evidence>
<dbReference type="EMBL" id="RZGK01000003">
    <property type="protein sequence ID" value="KAF9700125.1"/>
    <property type="molecule type" value="Genomic_DNA"/>
</dbReference>
<gene>
    <name evidence="3" type="ORF">EKO04_001528</name>
</gene>
<reference evidence="3" key="2">
    <citation type="submission" date="2020-09" db="EMBL/GenBank/DDBJ databases">
        <title>Reference genome assembly for Australian Ascochyta lentis isolate Al4.</title>
        <authorList>
            <person name="Lee R.C."/>
            <person name="Farfan-Caceres L.M."/>
            <person name="Debler J.W."/>
            <person name="Williams A.H."/>
            <person name="Henares B.M."/>
        </authorList>
    </citation>
    <scope>NUCLEOTIDE SEQUENCE</scope>
    <source>
        <strain evidence="3">Al4</strain>
    </source>
</reference>
<keyword evidence="1" id="KW-0539">Nucleus</keyword>
<dbReference type="InterPro" id="IPR007219">
    <property type="entry name" value="XnlR_reg_dom"/>
</dbReference>
<reference evidence="3" key="1">
    <citation type="submission" date="2018-12" db="EMBL/GenBank/DDBJ databases">
        <authorList>
            <person name="Syme R.A."/>
            <person name="Farfan-Caceres L."/>
            <person name="Lichtenzveig J."/>
        </authorList>
    </citation>
    <scope>NUCLEOTIDE SEQUENCE</scope>
    <source>
        <strain evidence="3">Al4</strain>
    </source>
</reference>
<keyword evidence="4" id="KW-1185">Reference proteome</keyword>
<dbReference type="AlphaFoldDB" id="A0A8H7J8M2"/>
<dbReference type="GO" id="GO:0003677">
    <property type="term" value="F:DNA binding"/>
    <property type="evidence" value="ECO:0007669"/>
    <property type="project" value="InterPro"/>
</dbReference>
<dbReference type="SMART" id="SM00906">
    <property type="entry name" value="Fungal_trans"/>
    <property type="match status" value="1"/>
</dbReference>
<dbReference type="Proteomes" id="UP000651452">
    <property type="component" value="Unassembled WGS sequence"/>
</dbReference>
<dbReference type="GO" id="GO:0006351">
    <property type="term" value="P:DNA-templated transcription"/>
    <property type="evidence" value="ECO:0007669"/>
    <property type="project" value="InterPro"/>
</dbReference>
<dbReference type="Pfam" id="PF04082">
    <property type="entry name" value="Fungal_trans"/>
    <property type="match status" value="1"/>
</dbReference>
<accession>A0A8H7J8M2</accession>
<sequence length="507" mass="57000">MQRLGTKTGSEVAQQVSPALALGRALSWNPFQRYDQRDSAFAGLIDLLPDRESIQRYYHCYRSMVHCLSPVIDMEPLELKIANHLEKRNLFPPDVASSGTIALILAVLASGAQYSDLDPAERRRISRDFASKSFRALHLANYLVRPTAPCLQTLLLLGSFIRNDGDANASWALLGTTMRLAQSVGLHDVVNMHGLPAKDRCMRLQLWKMVLQHDSILSLCFDRPTSLPALQLSTFVSSTTEDVLDYPQAMWGITQLCIDSLEFRNREIDFDRIHLLTTRIDSLSTRLSPHLQTRKACSSMQDRLEHYTLHLQMTFLVSVICRPVYLVQGQYNSRRYMDLNKKGRLALASTVRSFLSLHKLTIYAIRTWTTLHGALASALLLELLHEPDKRPEVRNMQREFLEVVIPALNEEPGDNSALSVPHIRAIAALREISQRKSRLDSSGLVDDDSEASPDHLLEAGELSAHPIASPPVIGDNALDSFDSILWDTGSTFNDQFWMGLNEDFVGL</sequence>
<dbReference type="InterPro" id="IPR004507">
    <property type="entry name" value="UbiX-like"/>
</dbReference>
<comment type="caution">
    <text evidence="3">The sequence shown here is derived from an EMBL/GenBank/DDBJ whole genome shotgun (WGS) entry which is preliminary data.</text>
</comment>
<evidence type="ECO:0000256" key="1">
    <source>
        <dbReference type="ARBA" id="ARBA00023242"/>
    </source>
</evidence>
<dbReference type="CDD" id="cd12148">
    <property type="entry name" value="fungal_TF_MHR"/>
    <property type="match status" value="1"/>
</dbReference>
<dbReference type="GO" id="GO:0008270">
    <property type="term" value="F:zinc ion binding"/>
    <property type="evidence" value="ECO:0007669"/>
    <property type="project" value="InterPro"/>
</dbReference>
<proteinExistence type="predicted"/>
<dbReference type="PANTHER" id="PTHR43374:SF1">
    <property type="entry name" value="FLAVIN PRENYLTRANSFERASE PAD1, MITOCHONDRIAL"/>
    <property type="match status" value="1"/>
</dbReference>
<evidence type="ECO:0000313" key="3">
    <source>
        <dbReference type="EMBL" id="KAF9700125.1"/>
    </source>
</evidence>
<evidence type="ECO:0000313" key="4">
    <source>
        <dbReference type="Proteomes" id="UP000651452"/>
    </source>
</evidence>
<organism evidence="3 4">
    <name type="scientific">Ascochyta lentis</name>
    <dbReference type="NCBI Taxonomy" id="205686"/>
    <lineage>
        <taxon>Eukaryota</taxon>
        <taxon>Fungi</taxon>
        <taxon>Dikarya</taxon>
        <taxon>Ascomycota</taxon>
        <taxon>Pezizomycotina</taxon>
        <taxon>Dothideomycetes</taxon>
        <taxon>Pleosporomycetidae</taxon>
        <taxon>Pleosporales</taxon>
        <taxon>Pleosporineae</taxon>
        <taxon>Didymellaceae</taxon>
        <taxon>Ascochyta</taxon>
    </lineage>
</organism>
<name>A0A8H7J8M2_9PLEO</name>
<dbReference type="GO" id="GO:0016831">
    <property type="term" value="F:carboxy-lyase activity"/>
    <property type="evidence" value="ECO:0007669"/>
    <property type="project" value="TreeGrafter"/>
</dbReference>
<protein>
    <recommendedName>
        <fullName evidence="2">Xylanolytic transcriptional activator regulatory domain-containing protein</fullName>
    </recommendedName>
</protein>
<dbReference type="OrthoDB" id="3786812at2759"/>